<dbReference type="AlphaFoldDB" id="A0AAD2PXZ3"/>
<reference evidence="1" key="1">
    <citation type="submission" date="2023-08" db="EMBL/GenBank/DDBJ databases">
        <authorList>
            <person name="Audoor S."/>
            <person name="Bilcke G."/>
        </authorList>
    </citation>
    <scope>NUCLEOTIDE SEQUENCE</scope>
</reference>
<gene>
    <name evidence="1" type="ORF">CYCCA115_LOCUS22786</name>
</gene>
<dbReference type="Proteomes" id="UP001295423">
    <property type="component" value="Unassembled WGS sequence"/>
</dbReference>
<sequence>MMGASPAKNAMLILILEENNDKVTAVRFWMDANGGGLSESTNSLFCNLAQPWGTLVKISDTTLLQPGNSAKELYINGCMEPLGVDIWLTTSREGFLLFIHHKVVAVALHKHSQNIDFVESQIGYAMEWFGHIKLEVDTTVPNSAKLLHIIRGDDSEAITEEHFKGCIYHSAMVTATQKSIQQKQNGVAQQEEKWSMSRLSIKPSLKRIDPEEKKWCP</sequence>
<accession>A0AAD2PXZ3</accession>
<comment type="caution">
    <text evidence="1">The sequence shown here is derived from an EMBL/GenBank/DDBJ whole genome shotgun (WGS) entry which is preliminary data.</text>
</comment>
<dbReference type="EMBL" id="CAKOGP040002326">
    <property type="protein sequence ID" value="CAJ1967461.1"/>
    <property type="molecule type" value="Genomic_DNA"/>
</dbReference>
<organism evidence="1 2">
    <name type="scientific">Cylindrotheca closterium</name>
    <dbReference type="NCBI Taxonomy" id="2856"/>
    <lineage>
        <taxon>Eukaryota</taxon>
        <taxon>Sar</taxon>
        <taxon>Stramenopiles</taxon>
        <taxon>Ochrophyta</taxon>
        <taxon>Bacillariophyta</taxon>
        <taxon>Bacillariophyceae</taxon>
        <taxon>Bacillariophycidae</taxon>
        <taxon>Bacillariales</taxon>
        <taxon>Bacillariaceae</taxon>
        <taxon>Cylindrotheca</taxon>
    </lineage>
</organism>
<keyword evidence="2" id="KW-1185">Reference proteome</keyword>
<protein>
    <submittedName>
        <fullName evidence="1">Uncharacterized protein</fullName>
    </submittedName>
</protein>
<evidence type="ECO:0000313" key="2">
    <source>
        <dbReference type="Proteomes" id="UP001295423"/>
    </source>
</evidence>
<proteinExistence type="predicted"/>
<evidence type="ECO:0000313" key="1">
    <source>
        <dbReference type="EMBL" id="CAJ1967461.1"/>
    </source>
</evidence>
<name>A0AAD2PXZ3_9STRA</name>